<name>A0ABT3Z410_9HYPH</name>
<dbReference type="Proteomes" id="UP001073227">
    <property type="component" value="Unassembled WGS sequence"/>
</dbReference>
<dbReference type="PANTHER" id="PTHR42856">
    <property type="entry name" value="ACYL-COENZYME A THIOESTERASE PAAI"/>
    <property type="match status" value="1"/>
</dbReference>
<gene>
    <name evidence="3" type="ORF">OEG84_01900</name>
</gene>
<evidence type="ECO:0000256" key="1">
    <source>
        <dbReference type="ARBA" id="ARBA00022801"/>
    </source>
</evidence>
<comment type="caution">
    <text evidence="3">The sequence shown here is derived from an EMBL/GenBank/DDBJ whole genome shotgun (WGS) entry which is preliminary data.</text>
</comment>
<dbReference type="SUPFAM" id="SSF54637">
    <property type="entry name" value="Thioesterase/thiol ester dehydrase-isomerase"/>
    <property type="match status" value="1"/>
</dbReference>
<protein>
    <submittedName>
        <fullName evidence="3">PaaI family thioesterase</fullName>
    </submittedName>
</protein>
<proteinExistence type="predicted"/>
<dbReference type="RefSeq" id="WP_267652168.1">
    <property type="nucleotide sequence ID" value="NZ_JAOVZR010000001.1"/>
</dbReference>
<reference evidence="3" key="1">
    <citation type="submission" date="2022-10" db="EMBL/GenBank/DDBJ databases">
        <title>Hoeflea sp. G2-23, isolated from marine algae.</title>
        <authorList>
            <person name="Kristyanto S."/>
            <person name="Kim J.M."/>
            <person name="Jeon C.O."/>
        </authorList>
    </citation>
    <scope>NUCLEOTIDE SEQUENCE</scope>
    <source>
        <strain evidence="3">G2-23</strain>
    </source>
</reference>
<keyword evidence="4" id="KW-1185">Reference proteome</keyword>
<feature type="domain" description="Thioesterase" evidence="2">
    <location>
        <begin position="56"/>
        <end position="133"/>
    </location>
</feature>
<dbReference type="Pfam" id="PF03061">
    <property type="entry name" value="4HBT"/>
    <property type="match status" value="1"/>
</dbReference>
<dbReference type="InterPro" id="IPR003736">
    <property type="entry name" value="PAAI_dom"/>
</dbReference>
<keyword evidence="1" id="KW-0378">Hydrolase</keyword>
<dbReference type="EMBL" id="JAOVZR010000001">
    <property type="protein sequence ID" value="MCY0146503.1"/>
    <property type="molecule type" value="Genomic_DNA"/>
</dbReference>
<organism evidence="3 4">
    <name type="scientific">Hoeflea algicola</name>
    <dbReference type="NCBI Taxonomy" id="2983763"/>
    <lineage>
        <taxon>Bacteria</taxon>
        <taxon>Pseudomonadati</taxon>
        <taxon>Pseudomonadota</taxon>
        <taxon>Alphaproteobacteria</taxon>
        <taxon>Hyphomicrobiales</taxon>
        <taxon>Rhizobiaceae</taxon>
        <taxon>Hoeflea</taxon>
    </lineage>
</organism>
<evidence type="ECO:0000313" key="3">
    <source>
        <dbReference type="EMBL" id="MCY0146503.1"/>
    </source>
</evidence>
<dbReference type="InterPro" id="IPR052723">
    <property type="entry name" value="Acyl-CoA_thioesterase_PaaI"/>
</dbReference>
<dbReference type="PANTHER" id="PTHR42856:SF1">
    <property type="entry name" value="ACYL-COENZYME A THIOESTERASE PAAI"/>
    <property type="match status" value="1"/>
</dbReference>
<evidence type="ECO:0000259" key="2">
    <source>
        <dbReference type="Pfam" id="PF03061"/>
    </source>
</evidence>
<dbReference type="CDD" id="cd03443">
    <property type="entry name" value="PaaI_thioesterase"/>
    <property type="match status" value="1"/>
</dbReference>
<evidence type="ECO:0000313" key="4">
    <source>
        <dbReference type="Proteomes" id="UP001073227"/>
    </source>
</evidence>
<sequence>MPAPALPVMTAPEVSAYLDEVFPQIRANGDNIEVIEVSPGNARVCLHADEQHLRPGGTVSGPTLFMLADLAAYAVILAHIGRLALAVTTNLNINFLMKPAPGALEATASILKLGKRLVVTDIAIRDANGELVAHATATYSIPPQN</sequence>
<dbReference type="InterPro" id="IPR029069">
    <property type="entry name" value="HotDog_dom_sf"/>
</dbReference>
<dbReference type="InterPro" id="IPR006683">
    <property type="entry name" value="Thioestr_dom"/>
</dbReference>
<dbReference type="NCBIfam" id="TIGR00369">
    <property type="entry name" value="unchar_dom_1"/>
    <property type="match status" value="1"/>
</dbReference>
<accession>A0ABT3Z410</accession>
<dbReference type="Gene3D" id="3.10.129.10">
    <property type="entry name" value="Hotdog Thioesterase"/>
    <property type="match status" value="1"/>
</dbReference>